<evidence type="ECO:0000313" key="1">
    <source>
        <dbReference type="EMBL" id="CZF82793.1"/>
    </source>
</evidence>
<organism evidence="1 2">
    <name type="scientific">Grimontia celer</name>
    <dbReference type="NCBI Taxonomy" id="1796497"/>
    <lineage>
        <taxon>Bacteria</taxon>
        <taxon>Pseudomonadati</taxon>
        <taxon>Pseudomonadota</taxon>
        <taxon>Gammaproteobacteria</taxon>
        <taxon>Vibrionales</taxon>
        <taxon>Vibrionaceae</taxon>
        <taxon>Grimontia</taxon>
    </lineage>
</organism>
<sequence length="215" mass="24006">MITFSLATLSYASDAPNSNTNILKEAPPEAIEFLKGVTEEDYYPLIKPGDWVGIGASSVYQVLIGTEEAPKLVVAYAADTEENYFFLNWDSDLDVEKAASNAFKNINSLKVEYFYPNGFENQVLTAKPDAFVSETILSENQMNRIHRELGKEEIIVSIPTRTTLSAVAFDSSDEIFAKFAGVHVDAWNEERNARISPYLFILKNGKIVNYLNLGE</sequence>
<keyword evidence="2" id="KW-1185">Reference proteome</keyword>
<proteinExistence type="predicted"/>
<protein>
    <submittedName>
        <fullName evidence="1">Uncharacterized protein</fullName>
    </submittedName>
</protein>
<reference evidence="2" key="1">
    <citation type="submission" date="2016-02" db="EMBL/GenBank/DDBJ databases">
        <authorList>
            <person name="Rodrigo-Torres Lidia"/>
            <person name="Arahal R.David."/>
        </authorList>
    </citation>
    <scope>NUCLEOTIDE SEQUENCE [LARGE SCALE GENOMIC DNA]</scope>
    <source>
        <strain evidence="2">CECT 9029</strain>
    </source>
</reference>
<name>A0A128F7L6_9GAMM</name>
<evidence type="ECO:0000313" key="2">
    <source>
        <dbReference type="Proteomes" id="UP000071641"/>
    </source>
</evidence>
<dbReference type="EMBL" id="FIZX01000002">
    <property type="protein sequence ID" value="CZF82793.1"/>
    <property type="molecule type" value="Genomic_DNA"/>
</dbReference>
<dbReference type="AlphaFoldDB" id="A0A128F7L6"/>
<dbReference type="Proteomes" id="UP000071641">
    <property type="component" value="Unassembled WGS sequence"/>
</dbReference>
<gene>
    <name evidence="1" type="ORF">GCE9029_03444</name>
</gene>
<accession>A0A128F7L6</accession>